<keyword evidence="4" id="KW-1185">Reference proteome</keyword>
<organism evidence="3 4">
    <name type="scientific">Comamonas resistens</name>
    <dbReference type="NCBI Taxonomy" id="3046670"/>
    <lineage>
        <taxon>Bacteria</taxon>
        <taxon>Pseudomonadati</taxon>
        <taxon>Pseudomonadota</taxon>
        <taxon>Betaproteobacteria</taxon>
        <taxon>Burkholderiales</taxon>
        <taxon>Comamonadaceae</taxon>
        <taxon>Comamonas</taxon>
    </lineage>
</organism>
<reference evidence="3 4" key="1">
    <citation type="submission" date="2023-05" db="EMBL/GenBank/DDBJ databases">
        <authorList>
            <person name="Yin Y."/>
            <person name="Lu Z."/>
        </authorList>
    </citation>
    <scope>NUCLEOTIDE SEQUENCE [LARGE SCALE GENOMIC DNA]</scope>
    <source>
        <strain evidence="3 4">ZM22</strain>
    </source>
</reference>
<feature type="domain" description="Recombinase" evidence="2">
    <location>
        <begin position="73"/>
        <end position="109"/>
    </location>
</feature>
<name>A0ABY8SU98_9BURK</name>
<evidence type="ECO:0000313" key="3">
    <source>
        <dbReference type="EMBL" id="WHS66625.1"/>
    </source>
</evidence>
<dbReference type="Pfam" id="PF07508">
    <property type="entry name" value="Recombinase"/>
    <property type="match status" value="1"/>
</dbReference>
<protein>
    <submittedName>
        <fullName evidence="3">Recombinase family protein</fullName>
    </submittedName>
</protein>
<evidence type="ECO:0000313" key="4">
    <source>
        <dbReference type="Proteomes" id="UP001240697"/>
    </source>
</evidence>
<dbReference type="InterPro" id="IPR011109">
    <property type="entry name" value="DNA_bind_recombinase_dom"/>
</dbReference>
<dbReference type="EMBL" id="CP125947">
    <property type="protein sequence ID" value="WHS66625.1"/>
    <property type="molecule type" value="Genomic_DNA"/>
</dbReference>
<evidence type="ECO:0000256" key="1">
    <source>
        <dbReference type="SAM" id="MobiDB-lite"/>
    </source>
</evidence>
<gene>
    <name evidence="3" type="ORF">QMY55_05660</name>
</gene>
<evidence type="ECO:0000259" key="2">
    <source>
        <dbReference type="Pfam" id="PF07508"/>
    </source>
</evidence>
<dbReference type="Proteomes" id="UP001240697">
    <property type="component" value="Chromosome"/>
</dbReference>
<proteinExistence type="predicted"/>
<feature type="region of interest" description="Disordered" evidence="1">
    <location>
        <begin position="1"/>
        <end position="28"/>
    </location>
</feature>
<dbReference type="RefSeq" id="WP_283487700.1">
    <property type="nucleotide sequence ID" value="NZ_CP125947.1"/>
</dbReference>
<sequence>MTQATDLPSTEAAPAVNPEISSRTRKALAEARERGVKLGTAGAANIRATVEKRKSAADAFARQHEALFVQLQQQGLTHRAMAAELNARGIAAAKGGEWTHGQVQRILNRYADWKAAQSDAA</sequence>
<accession>A0ABY8SU98</accession>